<protein>
    <submittedName>
        <fullName evidence="2">Uncharacterized protein</fullName>
    </submittedName>
</protein>
<dbReference type="Proteomes" id="UP000255284">
    <property type="component" value="Unassembled WGS sequence"/>
</dbReference>
<proteinExistence type="predicted"/>
<keyword evidence="1" id="KW-0472">Membrane</keyword>
<name>A0A8G2HQX5_9ACTO</name>
<evidence type="ECO:0000313" key="3">
    <source>
        <dbReference type="Proteomes" id="UP000255284"/>
    </source>
</evidence>
<keyword evidence="1" id="KW-0812">Transmembrane</keyword>
<accession>A0A8G2HQX5</accession>
<feature type="transmembrane region" description="Helical" evidence="1">
    <location>
        <begin position="12"/>
        <end position="34"/>
    </location>
</feature>
<evidence type="ECO:0000313" key="2">
    <source>
        <dbReference type="EMBL" id="STO15685.1"/>
    </source>
</evidence>
<organism evidence="2 3">
    <name type="scientific">Mobiluncus mulieris</name>
    <dbReference type="NCBI Taxonomy" id="2052"/>
    <lineage>
        <taxon>Bacteria</taxon>
        <taxon>Bacillati</taxon>
        <taxon>Actinomycetota</taxon>
        <taxon>Actinomycetes</taxon>
        <taxon>Actinomycetales</taxon>
        <taxon>Actinomycetaceae</taxon>
        <taxon>Mobiluncus</taxon>
    </lineage>
</organism>
<dbReference type="EMBL" id="UGGQ01000006">
    <property type="protein sequence ID" value="STO15685.1"/>
    <property type="molecule type" value="Genomic_DNA"/>
</dbReference>
<dbReference type="AlphaFoldDB" id="A0A8G2HQX5"/>
<reference evidence="2 3" key="1">
    <citation type="submission" date="2018-06" db="EMBL/GenBank/DDBJ databases">
        <authorList>
            <consortium name="Pathogen Informatics"/>
            <person name="Doyle S."/>
        </authorList>
    </citation>
    <scope>NUCLEOTIDE SEQUENCE [LARGE SCALE GENOMIC DNA]</scope>
    <source>
        <strain evidence="2 3">NCTC11819</strain>
    </source>
</reference>
<comment type="caution">
    <text evidence="2">The sequence shown here is derived from an EMBL/GenBank/DDBJ whole genome shotgun (WGS) entry which is preliminary data.</text>
</comment>
<gene>
    <name evidence="2" type="ORF">NCTC11819_00227</name>
</gene>
<keyword evidence="1" id="KW-1133">Transmembrane helix</keyword>
<sequence>MPQPSANTDKNLWPYIAGIVVAATLTGALFLMLGMPRPKIILNPIVAGGYGVAFVLTCVQLKRNSGKDNNTGWPKTSSHYP</sequence>
<evidence type="ECO:0000256" key="1">
    <source>
        <dbReference type="SAM" id="Phobius"/>
    </source>
</evidence>
<feature type="transmembrane region" description="Helical" evidence="1">
    <location>
        <begin position="40"/>
        <end position="59"/>
    </location>
</feature>